<proteinExistence type="predicted"/>
<organism evidence="1 2">
    <name type="scientific">Trifolium pratense</name>
    <name type="common">Red clover</name>
    <dbReference type="NCBI Taxonomy" id="57577"/>
    <lineage>
        <taxon>Eukaryota</taxon>
        <taxon>Viridiplantae</taxon>
        <taxon>Streptophyta</taxon>
        <taxon>Embryophyta</taxon>
        <taxon>Tracheophyta</taxon>
        <taxon>Spermatophyta</taxon>
        <taxon>Magnoliopsida</taxon>
        <taxon>eudicotyledons</taxon>
        <taxon>Gunneridae</taxon>
        <taxon>Pentapetalae</taxon>
        <taxon>rosids</taxon>
        <taxon>fabids</taxon>
        <taxon>Fabales</taxon>
        <taxon>Fabaceae</taxon>
        <taxon>Papilionoideae</taxon>
        <taxon>50 kb inversion clade</taxon>
        <taxon>NPAAA clade</taxon>
        <taxon>Hologalegina</taxon>
        <taxon>IRL clade</taxon>
        <taxon>Trifolieae</taxon>
        <taxon>Trifolium</taxon>
    </lineage>
</organism>
<accession>A0ACB0LGS4</accession>
<name>A0ACB0LGS4_TRIPR</name>
<reference evidence="1" key="1">
    <citation type="submission" date="2023-10" db="EMBL/GenBank/DDBJ databases">
        <authorList>
            <person name="Rodriguez Cubillos JULIANA M."/>
            <person name="De Vega J."/>
        </authorList>
    </citation>
    <scope>NUCLEOTIDE SEQUENCE</scope>
</reference>
<evidence type="ECO:0000313" key="1">
    <source>
        <dbReference type="EMBL" id="CAJ2667576.1"/>
    </source>
</evidence>
<protein>
    <submittedName>
        <fullName evidence="1">Uncharacterized protein</fullName>
    </submittedName>
</protein>
<comment type="caution">
    <text evidence="1">The sequence shown here is derived from an EMBL/GenBank/DDBJ whole genome shotgun (WGS) entry which is preliminary data.</text>
</comment>
<dbReference type="Proteomes" id="UP001177021">
    <property type="component" value="Unassembled WGS sequence"/>
</dbReference>
<dbReference type="EMBL" id="CASHSV030000513">
    <property type="protein sequence ID" value="CAJ2667576.1"/>
    <property type="molecule type" value="Genomic_DNA"/>
</dbReference>
<keyword evidence="2" id="KW-1185">Reference proteome</keyword>
<gene>
    <name evidence="1" type="ORF">MILVUS5_LOCUS32155</name>
</gene>
<sequence>MGLMDILCASIFLFTVVESTSRPGSMWPNNVGVESTGTVSWTVFSASIFVLVALVLSMYLIFEHLAAYNQPEEQKFLIGLILMVPVYALESFLSLLDSSAAFNCEIIRDCYEAFALYCFERYLIACLGGEDKTIQFMESTSVTDSSTPLLKEAYAYGVVEHPFPLNCFLRDWYLGPDFYQSVKIGIVQYMILKMICALLAMILESFGVYGEGKFEWRYGYPYLASILNFSQTWALYCLVQFYSVIKDKLEPIKPLAKFLTFKSIVFLTWWQGVAVAFLFSMGAFKGSLAQELKTRIQDYIICIEMGVAAVVHLYVFPAVPYKRGERCVRNASVMADYASLGTPPDPSEVRDCERSTRMRLSRNGEKDKKPMKFPHNVRDVVLGSGEIIVDDMKFTVSHVVEPVERGISKINKTFHQISENVKRHDEERKKSTKDDSHLVPLHSWRTEFSDVHDKLVEGSVSDSGVSSGKRHTQSKASASRMRR</sequence>
<evidence type="ECO:0000313" key="2">
    <source>
        <dbReference type="Proteomes" id="UP001177021"/>
    </source>
</evidence>